<feature type="compositionally biased region" description="Polar residues" evidence="1">
    <location>
        <begin position="227"/>
        <end position="245"/>
    </location>
</feature>
<feature type="compositionally biased region" description="Polar residues" evidence="1">
    <location>
        <begin position="189"/>
        <end position="213"/>
    </location>
</feature>
<evidence type="ECO:0000313" key="2">
    <source>
        <dbReference type="EMBL" id="PWN37998.1"/>
    </source>
</evidence>
<reference evidence="2 3" key="1">
    <citation type="journal article" date="2018" name="Mol. Biol. Evol.">
        <title>Broad Genomic Sampling Reveals a Smut Pathogenic Ancestry of the Fungal Clade Ustilaginomycotina.</title>
        <authorList>
            <person name="Kijpornyongpan T."/>
            <person name="Mondo S.J."/>
            <person name="Barry K."/>
            <person name="Sandor L."/>
            <person name="Lee J."/>
            <person name="Lipzen A."/>
            <person name="Pangilinan J."/>
            <person name="LaButti K."/>
            <person name="Hainaut M."/>
            <person name="Henrissat B."/>
            <person name="Grigoriev I.V."/>
            <person name="Spatafora J.W."/>
            <person name="Aime M.C."/>
        </authorList>
    </citation>
    <scope>NUCLEOTIDE SEQUENCE [LARGE SCALE GENOMIC DNA]</scope>
    <source>
        <strain evidence="2 3">MCA 3882</strain>
    </source>
</reference>
<evidence type="ECO:0000313" key="3">
    <source>
        <dbReference type="Proteomes" id="UP000245771"/>
    </source>
</evidence>
<proteinExistence type="predicted"/>
<dbReference type="Proteomes" id="UP000245771">
    <property type="component" value="Unassembled WGS sequence"/>
</dbReference>
<gene>
    <name evidence="2" type="ORF">FA14DRAFT_21892</name>
</gene>
<dbReference type="GeneID" id="37023798"/>
<evidence type="ECO:0000256" key="1">
    <source>
        <dbReference type="SAM" id="MobiDB-lite"/>
    </source>
</evidence>
<feature type="region of interest" description="Disordered" evidence="1">
    <location>
        <begin position="1"/>
        <end position="27"/>
    </location>
</feature>
<organism evidence="2 3">
    <name type="scientific">Meira miltonrushii</name>
    <dbReference type="NCBI Taxonomy" id="1280837"/>
    <lineage>
        <taxon>Eukaryota</taxon>
        <taxon>Fungi</taxon>
        <taxon>Dikarya</taxon>
        <taxon>Basidiomycota</taxon>
        <taxon>Ustilaginomycotina</taxon>
        <taxon>Exobasidiomycetes</taxon>
        <taxon>Exobasidiales</taxon>
        <taxon>Brachybasidiaceae</taxon>
        <taxon>Meira</taxon>
    </lineage>
</organism>
<feature type="compositionally biased region" description="Polar residues" evidence="1">
    <location>
        <begin position="329"/>
        <end position="364"/>
    </location>
</feature>
<accession>A0A316VLP2</accession>
<keyword evidence="3" id="KW-1185">Reference proteome</keyword>
<feature type="compositionally biased region" description="Basic and acidic residues" evidence="1">
    <location>
        <begin position="381"/>
        <end position="392"/>
    </location>
</feature>
<name>A0A316VLP2_9BASI</name>
<dbReference type="EMBL" id="KZ819602">
    <property type="protein sequence ID" value="PWN37998.1"/>
    <property type="molecule type" value="Genomic_DNA"/>
</dbReference>
<dbReference type="AlphaFoldDB" id="A0A316VLP2"/>
<dbReference type="RefSeq" id="XP_025358300.1">
    <property type="nucleotide sequence ID" value="XM_025502017.1"/>
</dbReference>
<dbReference type="InParanoid" id="A0A316VLP2"/>
<feature type="region of interest" description="Disordered" evidence="1">
    <location>
        <begin position="181"/>
        <end position="257"/>
    </location>
</feature>
<feature type="region of interest" description="Disordered" evidence="1">
    <location>
        <begin position="315"/>
        <end position="392"/>
    </location>
</feature>
<feature type="compositionally biased region" description="Low complexity" evidence="1">
    <location>
        <begin position="7"/>
        <end position="19"/>
    </location>
</feature>
<sequence length="392" mass="41576">MNTNHDSGAASTSSAGSFSMMPAMQSSVSEDNLYSAGSMFMSRPDQYGNLSSLTPIVNPADQPLQPATNAEDQFGQSNINPHIDGQEEAFELTEEQRRRSIEQKKIWKRTTNSDAAIARFFARVVAAREGEIENNDVPVCGPGGYNIPAWSQNTNLSLAQDTSIASSSASSWSGQEISGMTGSIVGATSDGQMTGSTDLTGNAAQMSQSNAHTPESGGPARRGSGLSHLSQASMLPLSANNTPPSDTVGFRNQRPPPLQFDSLPTFAQQHNLAQLTQDRGSANTFVESPMTTIQGSGTNMSTSFSQQRMQPSVLTPLSGSGSVPLRSPSFINPNSSPGLHSTANVQQDLTSMSRPFQTPVTELSSHLFALGHSRGPSEGSSEEKDVFNDPQQ</sequence>
<protein>
    <submittedName>
        <fullName evidence="2">Uncharacterized protein</fullName>
    </submittedName>
</protein>